<proteinExistence type="predicted"/>
<reference evidence="2" key="1">
    <citation type="journal article" date="2022" name="bioRxiv">
        <title>Sequencing and chromosome-scale assembly of the giantPleurodeles waltlgenome.</title>
        <authorList>
            <person name="Brown T."/>
            <person name="Elewa A."/>
            <person name="Iarovenko S."/>
            <person name="Subramanian E."/>
            <person name="Araus A.J."/>
            <person name="Petzold A."/>
            <person name="Susuki M."/>
            <person name="Suzuki K.-i.T."/>
            <person name="Hayashi T."/>
            <person name="Toyoda A."/>
            <person name="Oliveira C."/>
            <person name="Osipova E."/>
            <person name="Leigh N.D."/>
            <person name="Simon A."/>
            <person name="Yun M.H."/>
        </authorList>
    </citation>
    <scope>NUCLEOTIDE SEQUENCE</scope>
    <source>
        <strain evidence="2">20211129_DDA</strain>
        <tissue evidence="2">Liver</tissue>
    </source>
</reference>
<sequence>MRSSLIGAAGPRKGPWHGGRARNVRAGTLFIEDLLRFLLLRHLYRPPQTKALKPQRNEGGRVRTAPEGLRAPTTAALGTQGAAWEMPTL</sequence>
<accession>A0AAV7QBJ2</accession>
<evidence type="ECO:0000256" key="1">
    <source>
        <dbReference type="SAM" id="MobiDB-lite"/>
    </source>
</evidence>
<evidence type="ECO:0000313" key="2">
    <source>
        <dbReference type="EMBL" id="KAJ1135598.1"/>
    </source>
</evidence>
<organism evidence="2 3">
    <name type="scientific">Pleurodeles waltl</name>
    <name type="common">Iberian ribbed newt</name>
    <dbReference type="NCBI Taxonomy" id="8319"/>
    <lineage>
        <taxon>Eukaryota</taxon>
        <taxon>Metazoa</taxon>
        <taxon>Chordata</taxon>
        <taxon>Craniata</taxon>
        <taxon>Vertebrata</taxon>
        <taxon>Euteleostomi</taxon>
        <taxon>Amphibia</taxon>
        <taxon>Batrachia</taxon>
        <taxon>Caudata</taxon>
        <taxon>Salamandroidea</taxon>
        <taxon>Salamandridae</taxon>
        <taxon>Pleurodelinae</taxon>
        <taxon>Pleurodeles</taxon>
    </lineage>
</organism>
<feature type="region of interest" description="Disordered" evidence="1">
    <location>
        <begin position="1"/>
        <end position="20"/>
    </location>
</feature>
<keyword evidence="3" id="KW-1185">Reference proteome</keyword>
<dbReference type="AlphaFoldDB" id="A0AAV7QBJ2"/>
<dbReference type="EMBL" id="JANPWB010000010">
    <property type="protein sequence ID" value="KAJ1135598.1"/>
    <property type="molecule type" value="Genomic_DNA"/>
</dbReference>
<gene>
    <name evidence="2" type="ORF">NDU88_002036</name>
</gene>
<comment type="caution">
    <text evidence="2">The sequence shown here is derived from an EMBL/GenBank/DDBJ whole genome shotgun (WGS) entry which is preliminary data.</text>
</comment>
<feature type="region of interest" description="Disordered" evidence="1">
    <location>
        <begin position="49"/>
        <end position="77"/>
    </location>
</feature>
<name>A0AAV7QBJ2_PLEWA</name>
<evidence type="ECO:0000313" key="3">
    <source>
        <dbReference type="Proteomes" id="UP001066276"/>
    </source>
</evidence>
<protein>
    <submittedName>
        <fullName evidence="2">Uncharacterized protein</fullName>
    </submittedName>
</protein>
<dbReference type="Proteomes" id="UP001066276">
    <property type="component" value="Chromosome 6"/>
</dbReference>